<dbReference type="SMART" id="SM00448">
    <property type="entry name" value="REC"/>
    <property type="match status" value="1"/>
</dbReference>
<dbReference type="InterPro" id="IPR050595">
    <property type="entry name" value="Bact_response_regulator"/>
</dbReference>
<dbReference type="InterPro" id="IPR011006">
    <property type="entry name" value="CheY-like_superfamily"/>
</dbReference>
<feature type="domain" description="Response regulatory" evidence="3">
    <location>
        <begin position="5"/>
        <end position="121"/>
    </location>
</feature>
<organism evidence="4 5">
    <name type="scientific">Acidisoma silvae</name>
    <dbReference type="NCBI Taxonomy" id="2802396"/>
    <lineage>
        <taxon>Bacteria</taxon>
        <taxon>Pseudomonadati</taxon>
        <taxon>Pseudomonadota</taxon>
        <taxon>Alphaproteobacteria</taxon>
        <taxon>Acetobacterales</taxon>
        <taxon>Acidocellaceae</taxon>
        <taxon>Acidisoma</taxon>
    </lineage>
</organism>
<evidence type="ECO:0000313" key="5">
    <source>
        <dbReference type="Proteomes" id="UP000708298"/>
    </source>
</evidence>
<feature type="modified residue" description="4-aspartylphosphate" evidence="2">
    <location>
        <position position="55"/>
    </location>
</feature>
<dbReference type="PANTHER" id="PTHR44591:SF3">
    <property type="entry name" value="RESPONSE REGULATORY DOMAIN-CONTAINING PROTEIN"/>
    <property type="match status" value="1"/>
</dbReference>
<protein>
    <submittedName>
        <fullName evidence="4">Response regulator</fullName>
    </submittedName>
</protein>
<reference evidence="4" key="2">
    <citation type="submission" date="2021-01" db="EMBL/GenBank/DDBJ databases">
        <authorList>
            <person name="Mieszkin S."/>
            <person name="Pouder E."/>
            <person name="Alain K."/>
        </authorList>
    </citation>
    <scope>NUCLEOTIDE SEQUENCE</scope>
    <source>
        <strain evidence="4">HW T2.11</strain>
    </source>
</reference>
<sequence length="122" mass="13360">MAAKRVLVVEDDGIVRYLLAEALLDVGYEVVDVADGDTAVKKLNYPDDFDVLVTDVQIPGSCDGLEVVEYARHAHPKIGVVIVSGYAASLTERLAKTPKPFQFLSKPYRITQLIELITQEAA</sequence>
<dbReference type="InterPro" id="IPR001789">
    <property type="entry name" value="Sig_transdc_resp-reg_receiver"/>
</dbReference>
<dbReference type="Pfam" id="PF00072">
    <property type="entry name" value="Response_reg"/>
    <property type="match status" value="1"/>
</dbReference>
<comment type="caution">
    <text evidence="4">The sequence shown here is derived from an EMBL/GenBank/DDBJ whole genome shotgun (WGS) entry which is preliminary data.</text>
</comment>
<dbReference type="Gene3D" id="3.40.50.2300">
    <property type="match status" value="1"/>
</dbReference>
<dbReference type="PROSITE" id="PS50110">
    <property type="entry name" value="RESPONSE_REGULATORY"/>
    <property type="match status" value="1"/>
</dbReference>
<reference evidence="4" key="1">
    <citation type="journal article" date="2021" name="Microorganisms">
        <title>Acidisoma silvae sp. nov. and Acidisomacellulosilytica sp. nov., Two Acidophilic Bacteria Isolated from Decaying Wood, Hydrolyzing Cellulose and Producing Poly-3-hydroxybutyrate.</title>
        <authorList>
            <person name="Mieszkin S."/>
            <person name="Pouder E."/>
            <person name="Uroz S."/>
            <person name="Simon-Colin C."/>
            <person name="Alain K."/>
        </authorList>
    </citation>
    <scope>NUCLEOTIDE SEQUENCE</scope>
    <source>
        <strain evidence="4">HW T2.11</strain>
    </source>
</reference>
<evidence type="ECO:0000259" key="3">
    <source>
        <dbReference type="PROSITE" id="PS50110"/>
    </source>
</evidence>
<dbReference type="SUPFAM" id="SSF52172">
    <property type="entry name" value="CheY-like"/>
    <property type="match status" value="1"/>
</dbReference>
<dbReference type="RefSeq" id="WP_227324221.1">
    <property type="nucleotide sequence ID" value="NZ_JAESVB010000076.1"/>
</dbReference>
<dbReference type="PANTHER" id="PTHR44591">
    <property type="entry name" value="STRESS RESPONSE REGULATOR PROTEIN 1"/>
    <property type="match status" value="1"/>
</dbReference>
<name>A0A963YYK6_9PROT</name>
<dbReference type="AlphaFoldDB" id="A0A963YYK6"/>
<evidence type="ECO:0000256" key="1">
    <source>
        <dbReference type="ARBA" id="ARBA00022553"/>
    </source>
</evidence>
<evidence type="ECO:0000313" key="4">
    <source>
        <dbReference type="EMBL" id="MCB8878588.1"/>
    </source>
</evidence>
<keyword evidence="1 2" id="KW-0597">Phosphoprotein</keyword>
<accession>A0A963YYK6</accession>
<keyword evidence="5" id="KW-1185">Reference proteome</keyword>
<dbReference type="GO" id="GO:0000160">
    <property type="term" value="P:phosphorelay signal transduction system"/>
    <property type="evidence" value="ECO:0007669"/>
    <property type="project" value="InterPro"/>
</dbReference>
<dbReference type="Proteomes" id="UP000708298">
    <property type="component" value="Unassembled WGS sequence"/>
</dbReference>
<gene>
    <name evidence="4" type="ORF">ASILVAE211_25695</name>
</gene>
<dbReference type="EMBL" id="JAESVB010000076">
    <property type="protein sequence ID" value="MCB8878588.1"/>
    <property type="molecule type" value="Genomic_DNA"/>
</dbReference>
<evidence type="ECO:0000256" key="2">
    <source>
        <dbReference type="PROSITE-ProRule" id="PRU00169"/>
    </source>
</evidence>
<proteinExistence type="predicted"/>